<dbReference type="Gene3D" id="3.40.50.300">
    <property type="entry name" value="P-loop containing nucleotide triphosphate hydrolases"/>
    <property type="match status" value="1"/>
</dbReference>
<dbReference type="EMBL" id="CP151509">
    <property type="protein sequence ID" value="WZN64078.1"/>
    <property type="molecule type" value="Genomic_DNA"/>
</dbReference>
<dbReference type="PRINTS" id="PR00449">
    <property type="entry name" value="RASTRNSFRMNG"/>
</dbReference>
<dbReference type="SUPFAM" id="SSF52540">
    <property type="entry name" value="P-loop containing nucleoside triphosphate hydrolases"/>
    <property type="match status" value="1"/>
</dbReference>
<dbReference type="Pfam" id="PF00071">
    <property type="entry name" value="Ras"/>
    <property type="match status" value="1"/>
</dbReference>
<dbReference type="SMART" id="SM00175">
    <property type="entry name" value="RAB"/>
    <property type="match status" value="1"/>
</dbReference>
<sequence length="213" mass="23598">MGGLNVEKNRVTSTLRCKVVVAGAPTVGKTSLCQMTQSSGSLFPKKYNMTVGVDVSVIPIRLEGTTEVVELFAYDVGGQDVFVDCCEDHLHDADYVFLCFDLFDRSTLTACQDWLSLVNRSRKQTADPPRGVLVGNKADLEQPANAVDPNEARSFASASGLEYFEVSSLPTWQGNQQGGKPTWREPFDHIARDFKRQYEDFLERARSARGPPQ</sequence>
<evidence type="ECO:0000256" key="1">
    <source>
        <dbReference type="ARBA" id="ARBA00022741"/>
    </source>
</evidence>
<proteinExistence type="predicted"/>
<keyword evidence="1" id="KW-0547">Nucleotide-binding</keyword>
<gene>
    <name evidence="2" type="ORF">HKI87_09g56320</name>
</gene>
<dbReference type="SMART" id="SM00173">
    <property type="entry name" value="RAS"/>
    <property type="match status" value="1"/>
</dbReference>
<organism evidence="2 3">
    <name type="scientific">Chloropicon roscoffensis</name>
    <dbReference type="NCBI Taxonomy" id="1461544"/>
    <lineage>
        <taxon>Eukaryota</taxon>
        <taxon>Viridiplantae</taxon>
        <taxon>Chlorophyta</taxon>
        <taxon>Chloropicophyceae</taxon>
        <taxon>Chloropicales</taxon>
        <taxon>Chloropicaceae</taxon>
        <taxon>Chloropicon</taxon>
    </lineage>
</organism>
<dbReference type="PANTHER" id="PTHR47978">
    <property type="match status" value="1"/>
</dbReference>
<dbReference type="PROSITE" id="PS51419">
    <property type="entry name" value="RAB"/>
    <property type="match status" value="1"/>
</dbReference>
<name>A0AAX4PDW9_9CHLO</name>
<protein>
    <submittedName>
        <fullName evidence="2">Intraflagellar transport protein 27</fullName>
    </submittedName>
</protein>
<accession>A0AAX4PDW9</accession>
<evidence type="ECO:0000313" key="3">
    <source>
        <dbReference type="Proteomes" id="UP001472866"/>
    </source>
</evidence>
<evidence type="ECO:0000313" key="2">
    <source>
        <dbReference type="EMBL" id="WZN64078.1"/>
    </source>
</evidence>
<keyword evidence="3" id="KW-1185">Reference proteome</keyword>
<dbReference type="InterPro" id="IPR001806">
    <property type="entry name" value="Small_GTPase"/>
</dbReference>
<dbReference type="GO" id="GO:0003924">
    <property type="term" value="F:GTPase activity"/>
    <property type="evidence" value="ECO:0007669"/>
    <property type="project" value="InterPro"/>
</dbReference>
<dbReference type="InterPro" id="IPR027417">
    <property type="entry name" value="P-loop_NTPase"/>
</dbReference>
<dbReference type="Proteomes" id="UP001472866">
    <property type="component" value="Chromosome 09"/>
</dbReference>
<dbReference type="GO" id="GO:0005525">
    <property type="term" value="F:GTP binding"/>
    <property type="evidence" value="ECO:0007669"/>
    <property type="project" value="InterPro"/>
</dbReference>
<reference evidence="2 3" key="1">
    <citation type="submission" date="2024-03" db="EMBL/GenBank/DDBJ databases">
        <title>Complete genome sequence of the green alga Chloropicon roscoffensis RCC1871.</title>
        <authorList>
            <person name="Lemieux C."/>
            <person name="Pombert J.-F."/>
            <person name="Otis C."/>
            <person name="Turmel M."/>
        </authorList>
    </citation>
    <scope>NUCLEOTIDE SEQUENCE [LARGE SCALE GENOMIC DNA]</scope>
    <source>
        <strain evidence="2 3">RCC1871</strain>
    </source>
</reference>
<dbReference type="AlphaFoldDB" id="A0AAX4PDW9"/>